<sequence>MNIDASSPDSLERIAELVRRQDSSLDTTLLPPVEGFQTRTVALETLMREVTECLADGIRHRSPQDFPMLYFACGKARVGSTALSNLFGMTGMPSYYQPLKAMLRDALVGKRPAPWAVPSADDEPHIFSKETIGPYVLAESLFNPLKLLIEAGYPRHRLHLIMLDREPASSLASWLDKLISRAPEDVLLRHYVVAALSAAQVASYAQRQDVAVTHYVYEVSKEAVSSVRVLFERIGLSGSFNENAVTSWREPGDSHANNARVIFPSEATIYKVPNLHTSDSAYRYQRRATASLSEAQREALERCGVNDAYRVAVAACVRDLGLNAALSQRLFGDWFAAAA</sequence>
<evidence type="ECO:0000313" key="1">
    <source>
        <dbReference type="EMBL" id="KRQ02620.1"/>
    </source>
</evidence>
<dbReference type="STRING" id="108015.GA0061099_1002343"/>
<proteinExistence type="predicted"/>
<name>A0A0R3D4I2_9BRAD</name>
<dbReference type="RefSeq" id="WP_057025814.1">
    <property type="nucleotide sequence ID" value="NZ_LJYF01000002.1"/>
</dbReference>
<accession>A0A0R3D4I2</accession>
<evidence type="ECO:0008006" key="3">
    <source>
        <dbReference type="Google" id="ProtNLM"/>
    </source>
</evidence>
<dbReference type="OrthoDB" id="3340565at2"/>
<organism evidence="1 2">
    <name type="scientific">Bradyrhizobium yuanmingense</name>
    <dbReference type="NCBI Taxonomy" id="108015"/>
    <lineage>
        <taxon>Bacteria</taxon>
        <taxon>Pseudomonadati</taxon>
        <taxon>Pseudomonadota</taxon>
        <taxon>Alphaproteobacteria</taxon>
        <taxon>Hyphomicrobiales</taxon>
        <taxon>Nitrobacteraceae</taxon>
        <taxon>Bradyrhizobium</taxon>
    </lineage>
</organism>
<dbReference type="AlphaFoldDB" id="A0A0R3D4I2"/>
<protein>
    <recommendedName>
        <fullName evidence="3">Sulfotransferase family protein</fullName>
    </recommendedName>
</protein>
<reference evidence="1 2" key="1">
    <citation type="submission" date="2015-09" db="EMBL/GenBank/DDBJ databases">
        <title>Draft Genome Sequence of the Strain BR 3267 (Bradyrhizobium yuanmingense) recommended as inoculant for cowpea in Brazil.</title>
        <authorList>
            <person name="Simoes-Araujo J.L."/>
            <person name="Zilli J.E."/>
        </authorList>
    </citation>
    <scope>NUCLEOTIDE SEQUENCE [LARGE SCALE GENOMIC DNA]</scope>
    <source>
        <strain evidence="1 2">BR3267</strain>
    </source>
</reference>
<dbReference type="EMBL" id="LJYF01000002">
    <property type="protein sequence ID" value="KRQ02620.1"/>
    <property type="molecule type" value="Genomic_DNA"/>
</dbReference>
<evidence type="ECO:0000313" key="2">
    <source>
        <dbReference type="Proteomes" id="UP000051380"/>
    </source>
</evidence>
<comment type="caution">
    <text evidence="1">The sequence shown here is derived from an EMBL/GenBank/DDBJ whole genome shotgun (WGS) entry which is preliminary data.</text>
</comment>
<gene>
    <name evidence="1" type="ORF">AOQ72_05900</name>
</gene>
<dbReference type="Proteomes" id="UP000051380">
    <property type="component" value="Unassembled WGS sequence"/>
</dbReference>